<dbReference type="EMBL" id="QYAC01000003">
    <property type="protein sequence ID" value="MBL3679081.1"/>
    <property type="molecule type" value="Genomic_DNA"/>
</dbReference>
<comment type="caution">
    <text evidence="2">The sequence shown here is derived from an EMBL/GenBank/DDBJ whole genome shotgun (WGS) entry which is preliminary data.</text>
</comment>
<dbReference type="Proteomes" id="UP001645859">
    <property type="component" value="Unassembled WGS sequence"/>
</dbReference>
<evidence type="ECO:0000313" key="2">
    <source>
        <dbReference type="EMBL" id="MBL3679081.1"/>
    </source>
</evidence>
<organism evidence="2 3">
    <name type="scientific">Leucobacter chromiireducens subsp. solipictus</name>
    <dbReference type="NCBI Taxonomy" id="398235"/>
    <lineage>
        <taxon>Bacteria</taxon>
        <taxon>Bacillati</taxon>
        <taxon>Actinomycetota</taxon>
        <taxon>Actinomycetes</taxon>
        <taxon>Micrococcales</taxon>
        <taxon>Microbacteriaceae</taxon>
        <taxon>Leucobacter</taxon>
    </lineage>
</organism>
<evidence type="ECO:0000313" key="3">
    <source>
        <dbReference type="Proteomes" id="UP001645859"/>
    </source>
</evidence>
<evidence type="ECO:0000256" key="1">
    <source>
        <dbReference type="SAM" id="MobiDB-lite"/>
    </source>
</evidence>
<sequence length="130" mass="14525">MALASPIRKAVVLRDCVSSSCRPHVPRHRALSRPGRERRLARPPLPCGTRGRRPEHGWPRSRRARLEPVARREPPARSRPRSHELRPAPARGMGDGRCARRRPGNADAQYGRAGLGLAHPPRPGHRAHAR</sequence>
<protein>
    <submittedName>
        <fullName evidence="2">Uncharacterized protein</fullName>
    </submittedName>
</protein>
<proteinExistence type="predicted"/>
<feature type="region of interest" description="Disordered" evidence="1">
    <location>
        <begin position="21"/>
        <end position="130"/>
    </location>
</feature>
<keyword evidence="3" id="KW-1185">Reference proteome</keyword>
<feature type="compositionally biased region" description="Basic and acidic residues" evidence="1">
    <location>
        <begin position="52"/>
        <end position="86"/>
    </location>
</feature>
<reference evidence="2 3" key="1">
    <citation type="submission" date="2018-09" db="EMBL/GenBank/DDBJ databases">
        <title>Comparative genomics of Leucobacter spp.</title>
        <authorList>
            <person name="Reis A.C."/>
            <person name="Kolvenbach B.A."/>
            <person name="Corvini P.F.X."/>
            <person name="Nunes O.C."/>
        </authorList>
    </citation>
    <scope>NUCLEOTIDE SEQUENCE [LARGE SCALE GENOMIC DNA]</scope>
    <source>
        <strain evidence="2 3">TAN 31504</strain>
    </source>
</reference>
<accession>A0ABS1SGR6</accession>
<name>A0ABS1SGR6_9MICO</name>
<gene>
    <name evidence="2" type="ORF">D3230_07185</name>
</gene>